<protein>
    <submittedName>
        <fullName evidence="6">NAD(P)-dependent oxidoreductase</fullName>
    </submittedName>
</protein>
<dbReference type="InterPro" id="IPR013328">
    <property type="entry name" value="6PGD_dom2"/>
</dbReference>
<dbReference type="GO" id="GO:0050661">
    <property type="term" value="F:NADP binding"/>
    <property type="evidence" value="ECO:0007669"/>
    <property type="project" value="InterPro"/>
</dbReference>
<sequence length="255" mass="27097">TGASACSTIADIAESSDVLFSCVPDNASCRQVYLGDDGVASVIRPGSITIDCSTVGPAVTREVNAALKSRGASHLDASMLGSVKQAIEGTISFVVGGEAEAFERAQPVLARCGRLIRHCGPSGAGNQMKLIHQTLVAGHAVAVAEAMGLCLETGTDVETFFDIVTQGTGFAHSRYFENRVPRMRDGEFSALFMLKFLLKDVRLARGMIRDAEANYPSLSAVVKTFEDSVDMGWADDDFSAVMKLVEARIGRAIAR</sequence>
<evidence type="ECO:0000256" key="2">
    <source>
        <dbReference type="ARBA" id="ARBA00023027"/>
    </source>
</evidence>
<organism evidence="6">
    <name type="scientific">Boseongicola sp. SB0664_bin_43</name>
    <dbReference type="NCBI Taxonomy" id="2604844"/>
    <lineage>
        <taxon>Bacteria</taxon>
        <taxon>Pseudomonadati</taxon>
        <taxon>Pseudomonadota</taxon>
        <taxon>Alphaproteobacteria</taxon>
        <taxon>Rhodobacterales</taxon>
        <taxon>Paracoccaceae</taxon>
        <taxon>Boseongicola</taxon>
    </lineage>
</organism>
<feature type="non-terminal residue" evidence="6">
    <location>
        <position position="1"/>
    </location>
</feature>
<feature type="domain" description="6-phosphogluconate dehydrogenase NADP-binding" evidence="4">
    <location>
        <begin position="2"/>
        <end position="118"/>
    </location>
</feature>
<dbReference type="InterPro" id="IPR008927">
    <property type="entry name" value="6-PGluconate_DH-like_C_sf"/>
</dbReference>
<dbReference type="PANTHER" id="PTHR43060:SF15">
    <property type="entry name" value="3-HYDROXYISOBUTYRATE DEHYDROGENASE-LIKE 1, MITOCHONDRIAL-RELATED"/>
    <property type="match status" value="1"/>
</dbReference>
<dbReference type="GO" id="GO:0051287">
    <property type="term" value="F:NAD binding"/>
    <property type="evidence" value="ECO:0007669"/>
    <property type="project" value="InterPro"/>
</dbReference>
<dbReference type="Pfam" id="PF03446">
    <property type="entry name" value="NAD_binding_2"/>
    <property type="match status" value="1"/>
</dbReference>
<accession>A0A6B0XXX1</accession>
<dbReference type="InterPro" id="IPR015815">
    <property type="entry name" value="HIBADH-related"/>
</dbReference>
<dbReference type="InterPro" id="IPR036291">
    <property type="entry name" value="NAD(P)-bd_dom_sf"/>
</dbReference>
<feature type="active site" evidence="3">
    <location>
        <position position="129"/>
    </location>
</feature>
<dbReference type="InterPro" id="IPR006115">
    <property type="entry name" value="6PGDH_NADP-bd"/>
</dbReference>
<evidence type="ECO:0000256" key="3">
    <source>
        <dbReference type="PIRSR" id="PIRSR000103-1"/>
    </source>
</evidence>
<reference evidence="6" key="1">
    <citation type="submission" date="2019-09" db="EMBL/GenBank/DDBJ databases">
        <title>Characterisation of the sponge microbiome using genome-centric metagenomics.</title>
        <authorList>
            <person name="Engelberts J.P."/>
            <person name="Robbins S.J."/>
            <person name="De Goeij J.M."/>
            <person name="Aranda M."/>
            <person name="Bell S.C."/>
            <person name="Webster N.S."/>
        </authorList>
    </citation>
    <scope>NUCLEOTIDE SEQUENCE</scope>
    <source>
        <strain evidence="6">SB0664_bin_43</strain>
    </source>
</reference>
<dbReference type="GO" id="GO:0016491">
    <property type="term" value="F:oxidoreductase activity"/>
    <property type="evidence" value="ECO:0007669"/>
    <property type="project" value="UniProtKB-KW"/>
</dbReference>
<keyword evidence="1" id="KW-0560">Oxidoreductase</keyword>
<dbReference type="Gene3D" id="3.40.50.720">
    <property type="entry name" value="NAD(P)-binding Rossmann-like Domain"/>
    <property type="match status" value="1"/>
</dbReference>
<dbReference type="SUPFAM" id="SSF48179">
    <property type="entry name" value="6-phosphogluconate dehydrogenase C-terminal domain-like"/>
    <property type="match status" value="1"/>
</dbReference>
<dbReference type="Gene3D" id="1.10.1040.10">
    <property type="entry name" value="N-(1-d-carboxylethyl)-l-norvaline Dehydrogenase, domain 2"/>
    <property type="match status" value="1"/>
</dbReference>
<evidence type="ECO:0000259" key="5">
    <source>
        <dbReference type="Pfam" id="PF14833"/>
    </source>
</evidence>
<feature type="domain" description="3-hydroxyisobutyrate dehydrogenase-like NAD-binding" evidence="5">
    <location>
        <begin position="123"/>
        <end position="244"/>
    </location>
</feature>
<gene>
    <name evidence="6" type="ORF">F4Y60_00640</name>
</gene>
<dbReference type="PANTHER" id="PTHR43060">
    <property type="entry name" value="3-HYDROXYISOBUTYRATE DEHYDROGENASE-LIKE 1, MITOCHONDRIAL-RELATED"/>
    <property type="match status" value="1"/>
</dbReference>
<keyword evidence="2" id="KW-0520">NAD</keyword>
<evidence type="ECO:0000259" key="4">
    <source>
        <dbReference type="Pfam" id="PF03446"/>
    </source>
</evidence>
<comment type="caution">
    <text evidence="6">The sequence shown here is derived from an EMBL/GenBank/DDBJ whole genome shotgun (WGS) entry which is preliminary data.</text>
</comment>
<dbReference type="PIRSF" id="PIRSF000103">
    <property type="entry name" value="HIBADH"/>
    <property type="match status" value="1"/>
</dbReference>
<dbReference type="InterPro" id="IPR029154">
    <property type="entry name" value="HIBADH-like_NADP-bd"/>
</dbReference>
<dbReference type="Pfam" id="PF14833">
    <property type="entry name" value="NAD_binding_11"/>
    <property type="match status" value="1"/>
</dbReference>
<evidence type="ECO:0000313" key="6">
    <source>
        <dbReference type="EMBL" id="MXY32607.1"/>
    </source>
</evidence>
<proteinExistence type="predicted"/>
<evidence type="ECO:0000256" key="1">
    <source>
        <dbReference type="ARBA" id="ARBA00023002"/>
    </source>
</evidence>
<dbReference type="AlphaFoldDB" id="A0A6B0XXX1"/>
<dbReference type="SUPFAM" id="SSF51735">
    <property type="entry name" value="NAD(P)-binding Rossmann-fold domains"/>
    <property type="match status" value="1"/>
</dbReference>
<dbReference type="EMBL" id="VXRY01000027">
    <property type="protein sequence ID" value="MXY32607.1"/>
    <property type="molecule type" value="Genomic_DNA"/>
</dbReference>
<name>A0A6B0XXX1_9RHOB</name>